<dbReference type="InterPro" id="IPR000859">
    <property type="entry name" value="CUB_dom"/>
</dbReference>
<evidence type="ECO:0000256" key="1">
    <source>
        <dbReference type="ARBA" id="ARBA00023157"/>
    </source>
</evidence>
<dbReference type="Gene3D" id="2.60.120.290">
    <property type="entry name" value="Spermadhesin, CUB domain"/>
    <property type="match status" value="1"/>
</dbReference>
<dbReference type="InterPro" id="IPR053207">
    <property type="entry name" value="Non-NMDA_GluR_Accessory"/>
</dbReference>
<proteinExistence type="predicted"/>
<gene>
    <name evidence="4" type="ORF">ALC62_01765</name>
</gene>
<evidence type="ECO:0000259" key="3">
    <source>
        <dbReference type="PROSITE" id="PS01180"/>
    </source>
</evidence>
<dbReference type="AlphaFoldDB" id="A0A151IPA1"/>
<feature type="domain" description="CUB" evidence="3">
    <location>
        <begin position="9"/>
        <end position="59"/>
    </location>
</feature>
<feature type="non-terminal residue" evidence="4">
    <location>
        <position position="1"/>
    </location>
</feature>
<dbReference type="EMBL" id="KQ976887">
    <property type="protein sequence ID" value="KYN07265.1"/>
    <property type="molecule type" value="Genomic_DNA"/>
</dbReference>
<accession>A0A151IPA1</accession>
<dbReference type="GO" id="GO:0005886">
    <property type="term" value="C:plasma membrane"/>
    <property type="evidence" value="ECO:0007669"/>
    <property type="project" value="TreeGrafter"/>
</dbReference>
<dbReference type="InterPro" id="IPR035914">
    <property type="entry name" value="Sperma_CUB_dom_sf"/>
</dbReference>
<comment type="caution">
    <text evidence="2">Lacks conserved residue(s) required for the propagation of feature annotation.</text>
</comment>
<dbReference type="SUPFAM" id="SSF49854">
    <property type="entry name" value="Spermadhesin, CUB domain"/>
    <property type="match status" value="1"/>
</dbReference>
<sequence>GTPEPSTPCTFTIHAEIKRNGSILSPTYPGTYPKDLICSYQFVGRRGQRVRLEFRDFDLFFGGPQYVYARPIF</sequence>
<evidence type="ECO:0000313" key="5">
    <source>
        <dbReference type="Proteomes" id="UP000078542"/>
    </source>
</evidence>
<reference evidence="4 5" key="1">
    <citation type="submission" date="2016-03" db="EMBL/GenBank/DDBJ databases">
        <title>Cyphomyrmex costatus WGS genome.</title>
        <authorList>
            <person name="Nygaard S."/>
            <person name="Hu H."/>
            <person name="Boomsma J."/>
            <person name="Zhang G."/>
        </authorList>
    </citation>
    <scope>NUCLEOTIDE SEQUENCE [LARGE SCALE GENOMIC DNA]</scope>
    <source>
        <strain evidence="4">MS0001</strain>
        <tissue evidence="4">Whole body</tissue>
    </source>
</reference>
<dbReference type="PROSITE" id="PS01180">
    <property type="entry name" value="CUB"/>
    <property type="match status" value="1"/>
</dbReference>
<dbReference type="Pfam" id="PF00431">
    <property type="entry name" value="CUB"/>
    <property type="match status" value="1"/>
</dbReference>
<dbReference type="Proteomes" id="UP000078542">
    <property type="component" value="Unassembled WGS sequence"/>
</dbReference>
<organism evidence="4 5">
    <name type="scientific">Cyphomyrmex costatus</name>
    <dbReference type="NCBI Taxonomy" id="456900"/>
    <lineage>
        <taxon>Eukaryota</taxon>
        <taxon>Metazoa</taxon>
        <taxon>Ecdysozoa</taxon>
        <taxon>Arthropoda</taxon>
        <taxon>Hexapoda</taxon>
        <taxon>Insecta</taxon>
        <taxon>Pterygota</taxon>
        <taxon>Neoptera</taxon>
        <taxon>Endopterygota</taxon>
        <taxon>Hymenoptera</taxon>
        <taxon>Apocrita</taxon>
        <taxon>Aculeata</taxon>
        <taxon>Formicoidea</taxon>
        <taxon>Formicidae</taxon>
        <taxon>Myrmicinae</taxon>
        <taxon>Cyphomyrmex</taxon>
    </lineage>
</organism>
<evidence type="ECO:0000256" key="2">
    <source>
        <dbReference type="PROSITE-ProRule" id="PRU00059"/>
    </source>
</evidence>
<dbReference type="STRING" id="456900.A0A151IPA1"/>
<dbReference type="PANTHER" id="PTHR47537">
    <property type="entry name" value="CUBILIN"/>
    <property type="match status" value="1"/>
</dbReference>
<protein>
    <submittedName>
        <fullName evidence="4">Suppressor of lurcher protein 1</fullName>
    </submittedName>
</protein>
<keyword evidence="5" id="KW-1185">Reference proteome</keyword>
<name>A0A151IPA1_9HYME</name>
<dbReference type="PANTHER" id="PTHR47537:SF2">
    <property type="entry name" value="CUBILIN"/>
    <property type="match status" value="1"/>
</dbReference>
<evidence type="ECO:0000313" key="4">
    <source>
        <dbReference type="EMBL" id="KYN07265.1"/>
    </source>
</evidence>
<keyword evidence="1" id="KW-1015">Disulfide bond</keyword>
<dbReference type="CDD" id="cd00041">
    <property type="entry name" value="CUB"/>
    <property type="match status" value="1"/>
</dbReference>